<proteinExistence type="inferred from homology"/>
<dbReference type="PANTHER" id="PTHR40094">
    <property type="entry name" value="ALPHA-2-MACROGLOBULIN HOMOLOG"/>
    <property type="match status" value="1"/>
</dbReference>
<dbReference type="Pfam" id="PF11974">
    <property type="entry name" value="bMG3"/>
    <property type="match status" value="1"/>
</dbReference>
<dbReference type="InterPro" id="IPR002890">
    <property type="entry name" value="MG2"/>
</dbReference>
<dbReference type="Pfam" id="PF00207">
    <property type="entry name" value="A2M"/>
    <property type="match status" value="1"/>
</dbReference>
<evidence type="ECO:0000313" key="6">
    <source>
        <dbReference type="Proteomes" id="UP000297855"/>
    </source>
</evidence>
<feature type="domain" description="Alpha-2-macroglobulin" evidence="4">
    <location>
        <begin position="1248"/>
        <end position="1338"/>
    </location>
</feature>
<keyword evidence="6" id="KW-1185">Reference proteome</keyword>
<gene>
    <name evidence="5" type="ORF">EHO61_17005</name>
</gene>
<sequence>MKVLTIRWGPRVRIPARFVSFFYFFCFFFLVSAPVFSQSGKIAFTFSPQGEVKKVGQVLAVFREPIVALGDPKRKIFPFKIECPIPGEERWVTETDWVYEFPEPLPGGVVCKFTTQSIQSLAGNKLEPGKTFTFHTGGPGIRSSQPYQGGTIAEDQAFILEFDTEPKLGDLSTKIYFSVEGLENRIPIRIVQGKEREELIKASGFYGSAKNAIVLAARQVFPSGKTVRIVLEKGFRSASGVGSSSDWVIDYQVRPSFTAGFTCERTNAKSGCVPVSPIYATFSSAIRSAWRNQIFLKTSDGKTIPAKKSQPEEEREIYNVEFAPPLPANAELQLVLPKGITDDSGRPLGNSASFPLSFKTDDYPPLAKFAGDFGIIERFPEAFLPVTVRNIEAPVPSKHLNPLEPSGAGELILEQWASLKDSGKEFLGSSTDGKKSTDQGTSSGKSIPAKSLVLGANQIKDLLYWLRRTSSAGADESVFRTDNGFLPANKFRIPSASGEKRFEVVGIPLKRNGLHIVEIESAILGKALLPDQTPMFVRTAALVTNLSLHFKWGKENSLLWLTTLDKGQPVEDAEIFVYDCGGNQVWTGKTGSQGLVTTDRIPTSPGYCQNESRFNSGYFLVAKKGDDFTLLHSSWQDGIEPWRFKLLQNYYDGSFRYATIMDRSLFREGETVRMNHILRVASGSGFRYPEASELPKSALVVHNSTDQSYSINLNWSKTFSAESQFTIPKEAVLGEYSVYFLLPNGSKVFSGSFTSAQFRLPLLKAELQADSSQFVRPKELSVSGQVTYLSGGTASRLPVSLRSSIRHAGGIQFPSYPNLEFGNGKSETSLGRYEYSEEAEDTGTPAKKQDVRTVQSQTDDHGFLSEKIPVEKNIDSVHSLDLELEWKDPNGEIQTVARNFKLLPSKYLVAIRAENWVAVKNQVKSKVYVTDSQGNPVSGKKVVVKGISARYVSHRKRLVGGFYSYKHRLERKEIGEVCSGNTNAQGLLDCQGSVTRIGELYLEAKVDEEESYAHTSVWVVGEKDLWFGSTDGDRMDLIPERKKYEPGETAKFQVRMPFQTATALVTVEREGVLTSSVQTLSGNNPSVEIPVLRNYGPNVFVSVLAIRGRVASPKPSALVDLAKPSYRLGMAEIQVGWKPFELELKVLSEREEYRPREKAKVKVVLSEKDKEKWKDTKITLAAVDESLLELKPNLSWNLLSTMMSSRGIDVRTSTAQTFLVGRRHFGLKSLPVGGGGGKSSTRELFDTLVFWKADATPNSQGELEFEVPLNDSLTAFKIVAVASSGVDKFGSASTSVRTSQEILSYAAVSPFVREGDKTRPGLSLKNSSSKTVQVQVSINTIPKSDLPAKTVSLGPNASDTVSWDMEIPKGFREISYEFSTVSSSFSDSLKVKQKVEPAVPLTVLQANFYQLNPSITVPLEEPKEAEPNRSKVELSFQSSMAAAPISGIEAYMEIYPYTCLEQKVSKAVSLGDFDSWKETMRILPKYMDSDGLLKFFPGSSGWGNVSLTSYVLILSSESGWEIPETSRQAMLGALHRFVDGTLNRPSQISSSDTLLRKIAALESISLFSVPEASRIRSLETDPNRLPTETLVSLRNLYRNANWDIVKRNKLDQVLRSRLRVQGSSYELALDDPQLWWLLSSRDGVQIRLLSSVLKEEGWKADMPKLLRGILNQMKLGHFDITPANALGVLLLKKYRNLYESGSVAGKVKATLGSAEKSMDWRDKEGAISFSLPEGRSQLKIDQEGGGSPYAYVKTSSALPLTSPIHSGLRVEKEVLDENGKPKNSFREGDVVRVRLKLKSEFSISWLAIRDPIPAGSTILGSGLGRDSALLSQEVKSNRWDGPSFVERKFEGLVAYYEIFYPGESVYEYSYRINSPGAFRLPPTRVEAMYQPEIFSTVPNPNVSVAPAP</sequence>
<evidence type="ECO:0000313" key="5">
    <source>
        <dbReference type="EMBL" id="TGK14767.1"/>
    </source>
</evidence>
<dbReference type="Proteomes" id="UP000297855">
    <property type="component" value="Unassembled WGS sequence"/>
</dbReference>
<comment type="similarity">
    <text evidence="1">Belongs to the protease inhibitor I39 (alpha-2-macroglobulin) family. Bacterial alpha-2-macroglobulin subfamily.</text>
</comment>
<dbReference type="InterPro" id="IPR001599">
    <property type="entry name" value="Macroglobln_a2"/>
</dbReference>
<accession>A0A4R9GMF2</accession>
<organism evidence="5 6">
    <name type="scientific">Leptospira fluminis</name>
    <dbReference type="NCBI Taxonomy" id="2484979"/>
    <lineage>
        <taxon>Bacteria</taxon>
        <taxon>Pseudomonadati</taxon>
        <taxon>Spirochaetota</taxon>
        <taxon>Spirochaetia</taxon>
        <taxon>Leptospirales</taxon>
        <taxon>Leptospiraceae</taxon>
        <taxon>Leptospira</taxon>
    </lineage>
</organism>
<comment type="caution">
    <text evidence="5">The sequence shown here is derived from an EMBL/GenBank/DDBJ whole genome shotgun (WGS) entry which is preliminary data.</text>
</comment>
<dbReference type="InterPro" id="IPR011625">
    <property type="entry name" value="A2M_N_BRD"/>
</dbReference>
<reference evidence="5" key="1">
    <citation type="journal article" date="2019" name="PLoS Negl. Trop. Dis.">
        <title>Revisiting the worldwide diversity of Leptospira species in the environment.</title>
        <authorList>
            <person name="Vincent A.T."/>
            <person name="Schiettekatte O."/>
            <person name="Bourhy P."/>
            <person name="Veyrier F.J."/>
            <person name="Picardeau M."/>
        </authorList>
    </citation>
    <scope>NUCLEOTIDE SEQUENCE [LARGE SCALE GENOMIC DNA]</scope>
    <source>
        <strain evidence="5">SCS5</strain>
    </source>
</reference>
<dbReference type="Pfam" id="PF01835">
    <property type="entry name" value="MG2"/>
    <property type="match status" value="1"/>
</dbReference>
<dbReference type="PANTHER" id="PTHR40094:SF1">
    <property type="entry name" value="UBIQUITIN DOMAIN-CONTAINING PROTEIN"/>
    <property type="match status" value="1"/>
</dbReference>
<evidence type="ECO:0000256" key="1">
    <source>
        <dbReference type="ARBA" id="ARBA00010556"/>
    </source>
</evidence>
<protein>
    <submittedName>
        <fullName evidence="5">Peptidase inhibitor</fullName>
    </submittedName>
</protein>
<dbReference type="InterPro" id="IPR051802">
    <property type="entry name" value="YfhM-like"/>
</dbReference>
<evidence type="ECO:0000256" key="2">
    <source>
        <dbReference type="SAM" id="MobiDB-lite"/>
    </source>
</evidence>
<dbReference type="SMART" id="SM01360">
    <property type="entry name" value="A2M"/>
    <property type="match status" value="1"/>
</dbReference>
<dbReference type="Pfam" id="PF07703">
    <property type="entry name" value="A2M_BRD"/>
    <property type="match status" value="1"/>
</dbReference>
<dbReference type="EMBL" id="RQEV01000018">
    <property type="protein sequence ID" value="TGK14767.1"/>
    <property type="molecule type" value="Genomic_DNA"/>
</dbReference>
<feature type="domain" description="Alpha-2-macroglobulin bait region" evidence="3">
    <location>
        <begin position="1035"/>
        <end position="1190"/>
    </location>
</feature>
<dbReference type="Pfam" id="PF17973">
    <property type="entry name" value="bMG10"/>
    <property type="match status" value="1"/>
</dbReference>
<dbReference type="RefSeq" id="WP_135814753.1">
    <property type="nucleotide sequence ID" value="NZ_RQEV01000018.1"/>
</dbReference>
<dbReference type="InterPro" id="IPR041246">
    <property type="entry name" value="Bact_MG10"/>
</dbReference>
<evidence type="ECO:0000259" key="3">
    <source>
        <dbReference type="SMART" id="SM01359"/>
    </source>
</evidence>
<feature type="region of interest" description="Disordered" evidence="2">
    <location>
        <begin position="833"/>
        <end position="854"/>
    </location>
</feature>
<dbReference type="SMART" id="SM01359">
    <property type="entry name" value="A2M_N_2"/>
    <property type="match status" value="1"/>
</dbReference>
<dbReference type="OrthoDB" id="9767116at2"/>
<evidence type="ECO:0000259" key="4">
    <source>
        <dbReference type="SMART" id="SM01360"/>
    </source>
</evidence>
<dbReference type="InterPro" id="IPR021868">
    <property type="entry name" value="Alpha_2_Macroglob_MG3"/>
</dbReference>
<dbReference type="GO" id="GO:0004866">
    <property type="term" value="F:endopeptidase inhibitor activity"/>
    <property type="evidence" value="ECO:0007669"/>
    <property type="project" value="InterPro"/>
</dbReference>
<name>A0A4R9GMF2_9LEPT</name>
<feature type="region of interest" description="Disordered" evidence="2">
    <location>
        <begin position="424"/>
        <end position="444"/>
    </location>
</feature>